<organism evidence="1 2">
    <name type="scientific">Gossypium australe</name>
    <dbReference type="NCBI Taxonomy" id="47621"/>
    <lineage>
        <taxon>Eukaryota</taxon>
        <taxon>Viridiplantae</taxon>
        <taxon>Streptophyta</taxon>
        <taxon>Embryophyta</taxon>
        <taxon>Tracheophyta</taxon>
        <taxon>Spermatophyta</taxon>
        <taxon>Magnoliopsida</taxon>
        <taxon>eudicotyledons</taxon>
        <taxon>Gunneridae</taxon>
        <taxon>Pentapetalae</taxon>
        <taxon>rosids</taxon>
        <taxon>malvids</taxon>
        <taxon>Malvales</taxon>
        <taxon>Malvaceae</taxon>
        <taxon>Malvoideae</taxon>
        <taxon>Gossypium</taxon>
    </lineage>
</organism>
<proteinExistence type="predicted"/>
<dbReference type="AlphaFoldDB" id="A0A5B6WSB2"/>
<dbReference type="EMBL" id="SMMG02000002">
    <property type="protein sequence ID" value="KAA3484760.1"/>
    <property type="molecule type" value="Genomic_DNA"/>
</dbReference>
<evidence type="ECO:0000313" key="1">
    <source>
        <dbReference type="EMBL" id="KAA3484760.1"/>
    </source>
</evidence>
<protein>
    <submittedName>
        <fullName evidence="1">Retrovirus-related pol polyprotein from transposon tnt 1-94</fullName>
    </submittedName>
</protein>
<reference evidence="2" key="1">
    <citation type="journal article" date="2019" name="Plant Biotechnol. J.">
        <title>Genome sequencing of the Australian wild diploid species Gossypium australe highlights disease resistance and delayed gland morphogenesis.</title>
        <authorList>
            <person name="Cai Y."/>
            <person name="Cai X."/>
            <person name="Wang Q."/>
            <person name="Wang P."/>
            <person name="Zhang Y."/>
            <person name="Cai C."/>
            <person name="Xu Y."/>
            <person name="Wang K."/>
            <person name="Zhou Z."/>
            <person name="Wang C."/>
            <person name="Geng S."/>
            <person name="Li B."/>
            <person name="Dong Q."/>
            <person name="Hou Y."/>
            <person name="Wang H."/>
            <person name="Ai P."/>
            <person name="Liu Z."/>
            <person name="Yi F."/>
            <person name="Sun M."/>
            <person name="An G."/>
            <person name="Cheng J."/>
            <person name="Zhang Y."/>
            <person name="Shi Q."/>
            <person name="Xie Y."/>
            <person name="Shi X."/>
            <person name="Chang Y."/>
            <person name="Huang F."/>
            <person name="Chen Y."/>
            <person name="Hong S."/>
            <person name="Mi L."/>
            <person name="Sun Q."/>
            <person name="Zhang L."/>
            <person name="Zhou B."/>
            <person name="Peng R."/>
            <person name="Zhang X."/>
            <person name="Liu F."/>
        </authorList>
    </citation>
    <scope>NUCLEOTIDE SEQUENCE [LARGE SCALE GENOMIC DNA]</scope>
    <source>
        <strain evidence="2">cv. PA1801</strain>
    </source>
</reference>
<sequence length="67" mass="7826">MEAEYVVASEVTKEAIWLRKFLTDLEVIPSMGKAITLYYDNSSTIANTKELQSHQRTKHIDRKYHLI</sequence>
<name>A0A5B6WSB2_9ROSI</name>
<gene>
    <name evidence="1" type="ORF">EPI10_006826</name>
</gene>
<keyword evidence="2" id="KW-1185">Reference proteome</keyword>
<accession>A0A5B6WSB2</accession>
<evidence type="ECO:0000313" key="2">
    <source>
        <dbReference type="Proteomes" id="UP000325315"/>
    </source>
</evidence>
<dbReference type="Proteomes" id="UP000325315">
    <property type="component" value="Unassembled WGS sequence"/>
</dbReference>
<dbReference type="OrthoDB" id="994562at2759"/>
<comment type="caution">
    <text evidence="1">The sequence shown here is derived from an EMBL/GenBank/DDBJ whole genome shotgun (WGS) entry which is preliminary data.</text>
</comment>
<dbReference type="CDD" id="cd09272">
    <property type="entry name" value="RNase_HI_RT_Ty1"/>
    <property type="match status" value="1"/>
</dbReference>